<dbReference type="PANTHER" id="PTHR30625:SF15">
    <property type="entry name" value="BIOPOLYMER TRANSPORT PROTEIN EXBB"/>
    <property type="match status" value="1"/>
</dbReference>
<protein>
    <submittedName>
        <fullName evidence="11">Biopolymer transport protein ExbB</fullName>
    </submittedName>
</protein>
<dbReference type="Proteomes" id="UP000184932">
    <property type="component" value="Unassembled WGS sequence"/>
</dbReference>
<keyword evidence="3" id="KW-1003">Cell membrane</keyword>
<evidence type="ECO:0000256" key="9">
    <source>
        <dbReference type="SAM" id="Phobius"/>
    </source>
</evidence>
<sequence length="216" mass="23212">MDAYLPEGLNGYAWAILAVLAGASLVALTVALFKVFQFMRLGVGRRRLPGQIVEKYLRGDGDGALALAEKRNTSAVRVLFAALSALRSNPGDRDFARELATQTALDELALMGRRMNALEAVVQAAPMLGLLGTVVGMIEAFGRLSRAEGAVDPSVLAGGIWTALITTAAGLAIAIFFYFISLWLEGRIARERETLERLISTVLHGRVETRPGKTIV</sequence>
<dbReference type="Pfam" id="PF01618">
    <property type="entry name" value="MotA_ExbB"/>
    <property type="match status" value="1"/>
</dbReference>
<keyword evidence="12" id="KW-1185">Reference proteome</keyword>
<dbReference type="GO" id="GO:0017038">
    <property type="term" value="P:protein import"/>
    <property type="evidence" value="ECO:0007669"/>
    <property type="project" value="TreeGrafter"/>
</dbReference>
<keyword evidence="7 9" id="KW-0472">Membrane</keyword>
<evidence type="ECO:0000256" key="1">
    <source>
        <dbReference type="ARBA" id="ARBA00004651"/>
    </source>
</evidence>
<dbReference type="AlphaFoldDB" id="A0A1N6ENZ8"/>
<gene>
    <name evidence="11" type="ORF">SAMN05444002_0972</name>
</gene>
<organism evidence="11 12">
    <name type="scientific">Vannielia litorea</name>
    <dbReference type="NCBI Taxonomy" id="1217970"/>
    <lineage>
        <taxon>Bacteria</taxon>
        <taxon>Pseudomonadati</taxon>
        <taxon>Pseudomonadota</taxon>
        <taxon>Alphaproteobacteria</taxon>
        <taxon>Rhodobacterales</taxon>
        <taxon>Paracoccaceae</taxon>
        <taxon>Vannielia</taxon>
    </lineage>
</organism>
<evidence type="ECO:0000256" key="6">
    <source>
        <dbReference type="ARBA" id="ARBA00022989"/>
    </source>
</evidence>
<dbReference type="EMBL" id="FSRL01000001">
    <property type="protein sequence ID" value="SIN84724.1"/>
    <property type="molecule type" value="Genomic_DNA"/>
</dbReference>
<evidence type="ECO:0000259" key="10">
    <source>
        <dbReference type="Pfam" id="PF01618"/>
    </source>
</evidence>
<accession>A0A1N6ENZ8</accession>
<feature type="transmembrane region" description="Helical" evidence="9">
    <location>
        <begin position="158"/>
        <end position="184"/>
    </location>
</feature>
<dbReference type="OrthoDB" id="4045at2"/>
<keyword evidence="5 8" id="KW-0653">Protein transport</keyword>
<keyword evidence="4 9" id="KW-0812">Transmembrane</keyword>
<dbReference type="STRING" id="1217970.SAMN05444002_0972"/>
<dbReference type="InterPro" id="IPR050790">
    <property type="entry name" value="ExbB/TolQ_transport"/>
</dbReference>
<evidence type="ECO:0000256" key="8">
    <source>
        <dbReference type="RuleBase" id="RU004057"/>
    </source>
</evidence>
<evidence type="ECO:0000256" key="3">
    <source>
        <dbReference type="ARBA" id="ARBA00022475"/>
    </source>
</evidence>
<proteinExistence type="inferred from homology"/>
<keyword evidence="2 8" id="KW-0813">Transport</keyword>
<evidence type="ECO:0000256" key="5">
    <source>
        <dbReference type="ARBA" id="ARBA00022927"/>
    </source>
</evidence>
<dbReference type="InterPro" id="IPR002898">
    <property type="entry name" value="MotA_ExbB_proton_chnl"/>
</dbReference>
<feature type="transmembrane region" description="Helical" evidence="9">
    <location>
        <begin position="120"/>
        <end position="138"/>
    </location>
</feature>
<name>A0A1N6ENZ8_9RHOB</name>
<evidence type="ECO:0000256" key="2">
    <source>
        <dbReference type="ARBA" id="ARBA00022448"/>
    </source>
</evidence>
<evidence type="ECO:0000313" key="11">
    <source>
        <dbReference type="EMBL" id="SIN84724.1"/>
    </source>
</evidence>
<reference evidence="12" key="1">
    <citation type="submission" date="2016-11" db="EMBL/GenBank/DDBJ databases">
        <authorList>
            <person name="Varghese N."/>
            <person name="Submissions S."/>
        </authorList>
    </citation>
    <scope>NUCLEOTIDE SEQUENCE [LARGE SCALE GENOMIC DNA]</scope>
    <source>
        <strain evidence="12">DSM 29440</strain>
    </source>
</reference>
<evidence type="ECO:0000256" key="4">
    <source>
        <dbReference type="ARBA" id="ARBA00022692"/>
    </source>
</evidence>
<evidence type="ECO:0000313" key="12">
    <source>
        <dbReference type="Proteomes" id="UP000184932"/>
    </source>
</evidence>
<dbReference type="RefSeq" id="WP_084192919.1">
    <property type="nucleotide sequence ID" value="NZ_FSRL01000001.1"/>
</dbReference>
<comment type="similarity">
    <text evidence="8">Belongs to the exbB/tolQ family.</text>
</comment>
<evidence type="ECO:0000256" key="7">
    <source>
        <dbReference type="ARBA" id="ARBA00023136"/>
    </source>
</evidence>
<dbReference type="GO" id="GO:0005886">
    <property type="term" value="C:plasma membrane"/>
    <property type="evidence" value="ECO:0007669"/>
    <property type="project" value="UniProtKB-SubCell"/>
</dbReference>
<feature type="transmembrane region" description="Helical" evidence="9">
    <location>
        <begin position="12"/>
        <end position="36"/>
    </location>
</feature>
<keyword evidence="6 9" id="KW-1133">Transmembrane helix</keyword>
<feature type="domain" description="MotA/TolQ/ExbB proton channel" evidence="10">
    <location>
        <begin position="77"/>
        <end position="196"/>
    </location>
</feature>
<dbReference type="PANTHER" id="PTHR30625">
    <property type="entry name" value="PROTEIN TOLQ"/>
    <property type="match status" value="1"/>
</dbReference>
<comment type="subcellular location">
    <subcellularLocation>
        <location evidence="1">Cell membrane</location>
        <topology evidence="1">Multi-pass membrane protein</topology>
    </subcellularLocation>
    <subcellularLocation>
        <location evidence="8">Membrane</location>
        <topology evidence="8">Multi-pass membrane protein</topology>
    </subcellularLocation>
</comment>